<dbReference type="KEGG" id="nta:107804006"/>
<dbReference type="AlphaFoldDB" id="A0A1S4B2Z3"/>
<dbReference type="RefSeq" id="XP_016483297.1">
    <property type="nucleotide sequence ID" value="XM_016627811.1"/>
</dbReference>
<reference evidence="2" key="1">
    <citation type="submission" date="2025-08" db="UniProtKB">
        <authorList>
            <consortium name="RefSeq"/>
        </authorList>
    </citation>
    <scope>IDENTIFICATION</scope>
</reference>
<gene>
    <name evidence="2" type="primary">LOC107804006</name>
</gene>
<sequence>MTIIRCILAIAVKKSWGLYQLDVNNVFLHGDLNEEVYMKFPVSFTPPSPNHVWKLKKSIYGLRQASRQWYSKLTTALNFKGYTHFLNDYSLFFRRTYSSISIVAVYVDDILLTGNDTKELTELKAFLHEEFRIKDLGSFHYFLGMEVLREPHGLILSRRKFTLDLLHEFDSLHKTHVSCPLDPSVRLLAQTDPIPDPNLYRYLLGKLNYLTHTKPNLSFIVHRLSQYMQDSRQTHLNASLRVLRYLFKDPGLGLFMSSSPSYQLLAFCDSDWAACPNSRKSVSGFFISFGSSPISWKSKK</sequence>
<dbReference type="PaxDb" id="4097-A0A1S4B2Z3"/>
<dbReference type="OrthoDB" id="414945at2759"/>
<proteinExistence type="predicted"/>
<dbReference type="PANTHER" id="PTHR11439">
    <property type="entry name" value="GAG-POL-RELATED RETROTRANSPOSON"/>
    <property type="match status" value="1"/>
</dbReference>
<dbReference type="STRING" id="4097.A0A1S4B2Z3"/>
<feature type="domain" description="Reverse transcriptase Ty1/copia-type" evidence="1">
    <location>
        <begin position="2"/>
        <end position="180"/>
    </location>
</feature>
<dbReference type="SUPFAM" id="SSF56672">
    <property type="entry name" value="DNA/RNA polymerases"/>
    <property type="match status" value="1"/>
</dbReference>
<dbReference type="InterPro" id="IPR013103">
    <property type="entry name" value="RVT_2"/>
</dbReference>
<dbReference type="PANTHER" id="PTHR11439:SF498">
    <property type="entry name" value="DNAK FAMILY PROTEIN"/>
    <property type="match status" value="1"/>
</dbReference>
<organism evidence="2">
    <name type="scientific">Nicotiana tabacum</name>
    <name type="common">Common tobacco</name>
    <dbReference type="NCBI Taxonomy" id="4097"/>
    <lineage>
        <taxon>Eukaryota</taxon>
        <taxon>Viridiplantae</taxon>
        <taxon>Streptophyta</taxon>
        <taxon>Embryophyta</taxon>
        <taxon>Tracheophyta</taxon>
        <taxon>Spermatophyta</taxon>
        <taxon>Magnoliopsida</taxon>
        <taxon>eudicotyledons</taxon>
        <taxon>Gunneridae</taxon>
        <taxon>Pentapetalae</taxon>
        <taxon>asterids</taxon>
        <taxon>lamiids</taxon>
        <taxon>Solanales</taxon>
        <taxon>Solanaceae</taxon>
        <taxon>Nicotianoideae</taxon>
        <taxon>Nicotianeae</taxon>
        <taxon>Nicotiana</taxon>
    </lineage>
</organism>
<name>A0A1S4B2Z3_TOBAC</name>
<protein>
    <submittedName>
        <fullName evidence="2">Uncharacterized mitochondrial protein AtMg00810-like</fullName>
    </submittedName>
</protein>
<evidence type="ECO:0000313" key="2">
    <source>
        <dbReference type="RefSeq" id="XP_016483297.1"/>
    </source>
</evidence>
<dbReference type="InterPro" id="IPR043502">
    <property type="entry name" value="DNA/RNA_pol_sf"/>
</dbReference>
<dbReference type="Pfam" id="PF07727">
    <property type="entry name" value="RVT_2"/>
    <property type="match status" value="1"/>
</dbReference>
<evidence type="ECO:0000259" key="1">
    <source>
        <dbReference type="Pfam" id="PF07727"/>
    </source>
</evidence>
<accession>A0A1S4B2Z3</accession>